<dbReference type="AlphaFoldDB" id="A0A1C5GLK4"/>
<feature type="domain" description="STAS" evidence="2">
    <location>
        <begin position="5"/>
        <end position="82"/>
    </location>
</feature>
<name>A0A1C5GLK4_9ACTN</name>
<dbReference type="RefSeq" id="WP_245675301.1">
    <property type="nucleotide sequence ID" value="NZ_FMDN01000001.1"/>
</dbReference>
<reference evidence="4" key="1">
    <citation type="submission" date="2016-06" db="EMBL/GenBank/DDBJ databases">
        <authorList>
            <person name="Varghese N."/>
        </authorList>
    </citation>
    <scope>NUCLEOTIDE SEQUENCE [LARGE SCALE GENOMIC DNA]</scope>
    <source>
        <strain evidence="4">DSM 43171</strain>
    </source>
</reference>
<sequence length="245" mass="25545">MPTDARCLVESDESSAVVRLSGLLEPTAADRVRDALLARLSARPGPIVVDVGRLRATGDTAVRLLAEVRRTVADWPAADLLVLDPTGAATGASGDLPVCASLDEATAALARTPMAALLTVDLTPTVGAARRARELVADGCARWGVPELTEPAAIAVTEMVNNVVAHAGTPMTVLVAPRDSSLRVAVRDHSRRQPAYAGLAPLTSTGGRGLLLIDTVARRWGSTLVPDGKVVWCVMYAEDETGSRG</sequence>
<dbReference type="PROSITE" id="PS50801">
    <property type="entry name" value="STAS"/>
    <property type="match status" value="1"/>
</dbReference>
<dbReference type="InterPro" id="IPR036513">
    <property type="entry name" value="STAS_dom_sf"/>
</dbReference>
<dbReference type="PANTHER" id="PTHR35526">
    <property type="entry name" value="ANTI-SIGMA-F FACTOR RSBW-RELATED"/>
    <property type="match status" value="1"/>
</dbReference>
<keyword evidence="1" id="KW-0723">Serine/threonine-protein kinase</keyword>
<dbReference type="Gene3D" id="3.30.750.24">
    <property type="entry name" value="STAS domain"/>
    <property type="match status" value="1"/>
</dbReference>
<dbReference type="Pfam" id="PF13581">
    <property type="entry name" value="HATPase_c_2"/>
    <property type="match status" value="1"/>
</dbReference>
<dbReference type="PANTHER" id="PTHR35526:SF3">
    <property type="entry name" value="ANTI-SIGMA-F FACTOR RSBW"/>
    <property type="match status" value="1"/>
</dbReference>
<dbReference type="InterPro" id="IPR050267">
    <property type="entry name" value="Anti-sigma-factor_SerPK"/>
</dbReference>
<keyword evidence="3" id="KW-0418">Kinase</keyword>
<dbReference type="EMBL" id="FMDN01000001">
    <property type="protein sequence ID" value="SCG33991.1"/>
    <property type="molecule type" value="Genomic_DNA"/>
</dbReference>
<dbReference type="InterPro" id="IPR002645">
    <property type="entry name" value="STAS_dom"/>
</dbReference>
<evidence type="ECO:0000259" key="2">
    <source>
        <dbReference type="PROSITE" id="PS50801"/>
    </source>
</evidence>
<protein>
    <submittedName>
        <fullName evidence="3">Histidine kinase-like ATPase domain-containing protein</fullName>
    </submittedName>
</protein>
<gene>
    <name evidence="3" type="ORF">GA0070560_101132</name>
</gene>
<keyword evidence="3" id="KW-0808">Transferase</keyword>
<dbReference type="InterPro" id="IPR036890">
    <property type="entry name" value="HATPase_C_sf"/>
</dbReference>
<accession>A0A1C5GLK4</accession>
<evidence type="ECO:0000313" key="3">
    <source>
        <dbReference type="EMBL" id="SCG33991.1"/>
    </source>
</evidence>
<dbReference type="InterPro" id="IPR003594">
    <property type="entry name" value="HATPase_dom"/>
</dbReference>
<dbReference type="CDD" id="cd16936">
    <property type="entry name" value="HATPase_RsbW-like"/>
    <property type="match status" value="1"/>
</dbReference>
<evidence type="ECO:0000313" key="4">
    <source>
        <dbReference type="Proteomes" id="UP000199408"/>
    </source>
</evidence>
<evidence type="ECO:0000256" key="1">
    <source>
        <dbReference type="ARBA" id="ARBA00022527"/>
    </source>
</evidence>
<dbReference type="Gene3D" id="3.30.565.10">
    <property type="entry name" value="Histidine kinase-like ATPase, C-terminal domain"/>
    <property type="match status" value="1"/>
</dbReference>
<dbReference type="Proteomes" id="UP000199408">
    <property type="component" value="Unassembled WGS sequence"/>
</dbReference>
<dbReference type="GO" id="GO:0004674">
    <property type="term" value="F:protein serine/threonine kinase activity"/>
    <property type="evidence" value="ECO:0007669"/>
    <property type="project" value="UniProtKB-KW"/>
</dbReference>
<organism evidence="3 4">
    <name type="scientific">Micromonospora halophytica</name>
    <dbReference type="NCBI Taxonomy" id="47864"/>
    <lineage>
        <taxon>Bacteria</taxon>
        <taxon>Bacillati</taxon>
        <taxon>Actinomycetota</taxon>
        <taxon>Actinomycetes</taxon>
        <taxon>Micromonosporales</taxon>
        <taxon>Micromonosporaceae</taxon>
        <taxon>Micromonospora</taxon>
    </lineage>
</organism>
<proteinExistence type="predicted"/>
<dbReference type="STRING" id="47864.GA0070560_101132"/>
<keyword evidence="4" id="KW-1185">Reference proteome</keyword>